<feature type="active site" evidence="1">
    <location>
        <position position="186"/>
    </location>
</feature>
<keyword evidence="1 2" id="KW-0378">Hydrolase</keyword>
<dbReference type="GO" id="GO:0006508">
    <property type="term" value="P:proteolysis"/>
    <property type="evidence" value="ECO:0007669"/>
    <property type="project" value="UniProtKB-KW"/>
</dbReference>
<evidence type="ECO:0000259" key="3">
    <source>
        <dbReference type="PROSITE" id="PS51864"/>
    </source>
</evidence>
<organism evidence="4 5">
    <name type="scientific">Pararge aegeria aegeria</name>
    <dbReference type="NCBI Taxonomy" id="348720"/>
    <lineage>
        <taxon>Eukaryota</taxon>
        <taxon>Metazoa</taxon>
        <taxon>Ecdysozoa</taxon>
        <taxon>Arthropoda</taxon>
        <taxon>Hexapoda</taxon>
        <taxon>Insecta</taxon>
        <taxon>Pterygota</taxon>
        <taxon>Neoptera</taxon>
        <taxon>Endopterygota</taxon>
        <taxon>Lepidoptera</taxon>
        <taxon>Glossata</taxon>
        <taxon>Ditrysia</taxon>
        <taxon>Papilionoidea</taxon>
        <taxon>Nymphalidae</taxon>
        <taxon>Satyrinae</taxon>
        <taxon>Satyrini</taxon>
        <taxon>Parargina</taxon>
        <taxon>Pararge</taxon>
    </lineage>
</organism>
<comment type="caution">
    <text evidence="4">The sequence shown here is derived from an EMBL/GenBank/DDBJ whole genome shotgun (WGS) entry which is preliminary data.</text>
</comment>
<keyword evidence="5" id="KW-1185">Reference proteome</keyword>
<dbReference type="Proteomes" id="UP000838756">
    <property type="component" value="Unassembled WGS sequence"/>
</dbReference>
<feature type="binding site" evidence="1">
    <location>
        <position position="189"/>
    </location>
    <ligand>
        <name>Zn(2+)</name>
        <dbReference type="ChEBI" id="CHEBI:29105"/>
        <note>catalytic</note>
    </ligand>
</feature>
<sequence length="219" mass="24767">MKCLVAVLSIIGLVVALLPTIKDISTKIKAFAFRKFLKGTMKGDGLAKLFPLRDMIPPDINPEEYSGKFQGDILLDDPTIVMLRNAYIATDVLWPNNTVVWKFKKNDFDKEQRAAIQEAICLIENKTCIRFRKPEPDEKVYVRITGNTTGCYSMVGYQAERGIHVMNLAPHSPGSGCLRLGTIVHEFMHILGFFHMHSTHDRDDYVRIVEENITPGKSI</sequence>
<evidence type="ECO:0000256" key="1">
    <source>
        <dbReference type="PROSITE-ProRule" id="PRU01211"/>
    </source>
</evidence>
<dbReference type="SMART" id="SM00235">
    <property type="entry name" value="ZnMc"/>
    <property type="match status" value="1"/>
</dbReference>
<keyword evidence="1 2" id="KW-0645">Protease</keyword>
<feature type="binding site" evidence="1">
    <location>
        <position position="195"/>
    </location>
    <ligand>
        <name>Zn(2+)</name>
        <dbReference type="ChEBI" id="CHEBI:29105"/>
        <note>catalytic</note>
    </ligand>
</feature>
<evidence type="ECO:0000313" key="5">
    <source>
        <dbReference type="Proteomes" id="UP000838756"/>
    </source>
</evidence>
<dbReference type="InterPro" id="IPR001506">
    <property type="entry name" value="Peptidase_M12A"/>
</dbReference>
<dbReference type="OrthoDB" id="291007at2759"/>
<dbReference type="PROSITE" id="PS51864">
    <property type="entry name" value="ASTACIN"/>
    <property type="match status" value="1"/>
</dbReference>
<protein>
    <recommendedName>
        <fullName evidence="2">Metalloendopeptidase</fullName>
        <ecNumber evidence="2">3.4.24.-</ecNumber>
    </recommendedName>
</protein>
<comment type="caution">
    <text evidence="1">Lacks conserved residue(s) required for the propagation of feature annotation.</text>
</comment>
<evidence type="ECO:0000256" key="2">
    <source>
        <dbReference type="RuleBase" id="RU361183"/>
    </source>
</evidence>
<feature type="domain" description="Peptidase M12A" evidence="3">
    <location>
        <begin position="85"/>
        <end position="219"/>
    </location>
</feature>
<feature type="signal peptide" evidence="2">
    <location>
        <begin position="1"/>
        <end position="16"/>
    </location>
</feature>
<gene>
    <name evidence="4" type="primary">jg12863</name>
    <name evidence="4" type="ORF">PAEG_LOCUS22011</name>
</gene>
<accession>A0A8S4S3R8</accession>
<feature type="binding site" evidence="1">
    <location>
        <position position="185"/>
    </location>
    <ligand>
        <name>Zn(2+)</name>
        <dbReference type="ChEBI" id="CHEBI:29105"/>
        <note>catalytic</note>
    </ligand>
</feature>
<dbReference type="PRINTS" id="PR00480">
    <property type="entry name" value="ASTACIN"/>
</dbReference>
<keyword evidence="1 2" id="KW-0482">Metalloprotease</keyword>
<proteinExistence type="predicted"/>
<dbReference type="SUPFAM" id="SSF55486">
    <property type="entry name" value="Metalloproteases ('zincins'), catalytic domain"/>
    <property type="match status" value="1"/>
</dbReference>
<dbReference type="InterPro" id="IPR024079">
    <property type="entry name" value="MetalloPept_cat_dom_sf"/>
</dbReference>
<feature type="chain" id="PRO_5035959271" description="Metalloendopeptidase" evidence="2">
    <location>
        <begin position="17"/>
        <end position="219"/>
    </location>
</feature>
<dbReference type="GO" id="GO:0004222">
    <property type="term" value="F:metalloendopeptidase activity"/>
    <property type="evidence" value="ECO:0007669"/>
    <property type="project" value="UniProtKB-UniRule"/>
</dbReference>
<dbReference type="GO" id="GO:0008270">
    <property type="term" value="F:zinc ion binding"/>
    <property type="evidence" value="ECO:0007669"/>
    <property type="project" value="UniProtKB-UniRule"/>
</dbReference>
<dbReference type="Gene3D" id="3.40.390.10">
    <property type="entry name" value="Collagenase (Catalytic Domain)"/>
    <property type="match status" value="1"/>
</dbReference>
<name>A0A8S4S3R8_9NEOP</name>
<dbReference type="PANTHER" id="PTHR10127">
    <property type="entry name" value="DISCOIDIN, CUB, EGF, LAMININ , AND ZINC METALLOPROTEASE DOMAIN CONTAINING"/>
    <property type="match status" value="1"/>
</dbReference>
<dbReference type="InterPro" id="IPR006026">
    <property type="entry name" value="Peptidase_Metallo"/>
</dbReference>
<evidence type="ECO:0000313" key="4">
    <source>
        <dbReference type="EMBL" id="CAH2250032.1"/>
    </source>
</evidence>
<keyword evidence="2" id="KW-0732">Signal</keyword>
<keyword evidence="1 2" id="KW-0862">Zinc</keyword>
<dbReference type="PANTHER" id="PTHR10127:SF814">
    <property type="entry name" value="MEPRIN A SUBUNIT BETA"/>
    <property type="match status" value="1"/>
</dbReference>
<dbReference type="EMBL" id="CAKXAJ010026001">
    <property type="protein sequence ID" value="CAH2250032.1"/>
    <property type="molecule type" value="Genomic_DNA"/>
</dbReference>
<dbReference type="AlphaFoldDB" id="A0A8S4S3R8"/>
<keyword evidence="1 2" id="KW-0479">Metal-binding</keyword>
<comment type="cofactor">
    <cofactor evidence="1 2">
        <name>Zn(2+)</name>
        <dbReference type="ChEBI" id="CHEBI:29105"/>
    </cofactor>
    <text evidence="1 2">Binds 1 zinc ion per subunit.</text>
</comment>
<reference evidence="4" key="1">
    <citation type="submission" date="2022-03" db="EMBL/GenBank/DDBJ databases">
        <authorList>
            <person name="Lindestad O."/>
        </authorList>
    </citation>
    <scope>NUCLEOTIDE SEQUENCE</scope>
</reference>
<dbReference type="Pfam" id="PF01400">
    <property type="entry name" value="Astacin"/>
    <property type="match status" value="1"/>
</dbReference>
<dbReference type="EC" id="3.4.24.-" evidence="2"/>